<reference evidence="11" key="1">
    <citation type="submission" date="2022-12" db="EMBL/GenBank/DDBJ databases">
        <authorList>
            <person name="Webb A."/>
        </authorList>
    </citation>
    <scope>NUCLEOTIDE SEQUENCE</scope>
    <source>
        <strain evidence="11">Hp1</strain>
    </source>
</reference>
<evidence type="ECO:0000256" key="8">
    <source>
        <dbReference type="ARBA" id="ARBA00023136"/>
    </source>
</evidence>
<keyword evidence="6" id="KW-0735">Signal-anchor</keyword>
<evidence type="ECO:0000256" key="9">
    <source>
        <dbReference type="ARBA" id="ARBA00023180"/>
    </source>
</evidence>
<dbReference type="GO" id="GO:0005794">
    <property type="term" value="C:Golgi apparatus"/>
    <property type="evidence" value="ECO:0007669"/>
    <property type="project" value="TreeGrafter"/>
</dbReference>
<organism evidence="11 12">
    <name type="scientific">Hyaloperonospora brassicae</name>
    <name type="common">Brassica downy mildew</name>
    <name type="synonym">Peronospora brassicae</name>
    <dbReference type="NCBI Taxonomy" id="162125"/>
    <lineage>
        <taxon>Eukaryota</taxon>
        <taxon>Sar</taxon>
        <taxon>Stramenopiles</taxon>
        <taxon>Oomycota</taxon>
        <taxon>Peronosporomycetes</taxon>
        <taxon>Peronosporales</taxon>
        <taxon>Peronosporaceae</taxon>
        <taxon>Hyaloperonospora</taxon>
    </lineage>
</organism>
<comment type="similarity">
    <text evidence="2">Belongs to the MNN1/MNT family.</text>
</comment>
<dbReference type="GO" id="GO:0016020">
    <property type="term" value="C:membrane"/>
    <property type="evidence" value="ECO:0007669"/>
    <property type="project" value="UniProtKB-SubCell"/>
</dbReference>
<evidence type="ECO:0000313" key="11">
    <source>
        <dbReference type="EMBL" id="CAI5742083.1"/>
    </source>
</evidence>
<evidence type="ECO:0008006" key="13">
    <source>
        <dbReference type="Google" id="ProtNLM"/>
    </source>
</evidence>
<dbReference type="InterPro" id="IPR029044">
    <property type="entry name" value="Nucleotide-diphossugar_trans"/>
</dbReference>
<keyword evidence="9" id="KW-0325">Glycoprotein</keyword>
<keyword evidence="7 10" id="KW-1133">Transmembrane helix</keyword>
<evidence type="ECO:0000256" key="4">
    <source>
        <dbReference type="ARBA" id="ARBA00022679"/>
    </source>
</evidence>
<keyword evidence="12" id="KW-1185">Reference proteome</keyword>
<sequence length="1432" mass="162230">MSGSSAPGSVRLRRWVFALLVVGAIIVLSDVLLTWQLLPFSPPTSATTLATHDSVARANDSLNTDELFQSTATSGAGGSVEKTMIGPQQLTELERKLETKWIYSLLTLSQQTSVQRGIVIPLYGKIMTLGVSLILQLRSLGVELPIEVPHCGDFDQQYGEILMTKREYLGELYVYNVCERAAAAKSVLDPSKPLYCADLKGCYAHFRGFYVKVLGVLFSRFEEVMLLDADALLFQSLMPLWDTKKFQTTGTLFFNDRIAEPNFHAALAFRPRNRPNIMAIEDYLSKMNVELFRHIPTLARPEAPADLIAADKSNVTLHFQPSENLLRSHFWHGRSAHSVDSSVLLWNKKRQPRATAFLASFVSLNDVPHPPSYGDKEFFFVACELAESQYAYSDFATSSAGSDFRDYGPNKSVVCGYASHTFPEISENASVQTSSLLYMNADDMMRYKPKISPMYYAAPRAHDFYPGSFEDRKLLMRCPFDITGVRFSDAEVQQVYQRQRFFRIAKEWEVNANKSDIVERVAADALTNEELDAVMNLESKGRPIEDVVNFLESDLDKGRQDEKARKLKSKVDEVREQETLLIRTLDKIAQQTSVTRGIVIPVHDGNIKSAVSLVLELRGIGITDPIEMPYCGDLNADTQQLYLARNQLGTVWFYDVCKKAAEMTSIVDPSRRVFCERFEYCYAKFRQLLIKPLAVTFSKFEEIMMVDADTTFFVSPAKLWDSDKYNKTGIFLMHDRMSDEKSFMAERVPGKPNVSVEQDYFSRFDIKLFGSLSTIERPKATSKNPSSLALKFEPSEFFLSSHSFNLRAGHQVDSSLVLWNKKRQARATAILASFIALNDIAAPPSSGDKEYFFYASELAETQYAFSDHAVSAVGTDGGAKTSTLCGDMAQVFPIHQNGVPDDDVPLFYLHSDHILLHTPELEPVYYIKARPWDLYPGPFGKREQVCSSDITIGKLSEEEKRQLAKRQRFYEEVDAWNRVAHQKPDNLDEPNAAVGKLLRTSIVGEERQDPVDAAHSSPYTDQTASTTQMMEKQLVYTLSQITQRTTTKRGIVMPLYEPISRLGFSLILELRSMGISLPVEVPYCSDLKPETVELIRSKKELGEIRAYDICSLAAEAKSVMNATRPVFCADVDECRTKFQSFMIKPLAVAYSQFEQIMLLDADTTFFIDPTVLFESEKYKATGTFFMHDRISDDWKFMAKPAAENRNISVEQKYFSEFDVTPFQTLPTIQRPKATVENKTPVKLKFEPSDFLLKSHSFNRRAGYQLESSMLILDKKRQPRATVILASFVAQNDIASPPSYGDKELFFYASELAETQYSFSDHATGAVGTKLKDHGPKKSTLCGDIGHLFPIHQDGVQDDDVPLFYLNSDHILLYKPDVEPVYYMKARPWAYYPGPFRRRSQECPFNITVGRFEESHINRLAERRKFFEQVTAW</sequence>
<dbReference type="SUPFAM" id="SSF53448">
    <property type="entry name" value="Nucleotide-diphospho-sugar transferases"/>
    <property type="match status" value="3"/>
</dbReference>
<evidence type="ECO:0000256" key="6">
    <source>
        <dbReference type="ARBA" id="ARBA00022968"/>
    </source>
</evidence>
<keyword evidence="4" id="KW-0808">Transferase</keyword>
<keyword evidence="8 10" id="KW-0472">Membrane</keyword>
<accession>A0AAV0V1F9</accession>
<comment type="subcellular location">
    <subcellularLocation>
        <location evidence="1">Membrane</location>
        <topology evidence="1">Single-pass type II membrane protein</topology>
    </subcellularLocation>
</comment>
<evidence type="ECO:0000256" key="2">
    <source>
        <dbReference type="ARBA" id="ARBA00009105"/>
    </source>
</evidence>
<feature type="transmembrane region" description="Helical" evidence="10">
    <location>
        <begin position="15"/>
        <end position="38"/>
    </location>
</feature>
<gene>
    <name evidence="11" type="ORF">HBR001_LOCUS8803</name>
</gene>
<dbReference type="InterPro" id="IPR022751">
    <property type="entry name" value="Alpha_mannosyltransferase"/>
</dbReference>
<dbReference type="Proteomes" id="UP001162031">
    <property type="component" value="Unassembled WGS sequence"/>
</dbReference>
<dbReference type="PANTHER" id="PTHR31392:SF1">
    <property type="entry name" value="ALPHA-1,3-MANNOSYLTRANSFERASE MNN1-RELATED"/>
    <property type="match status" value="1"/>
</dbReference>
<dbReference type="PANTHER" id="PTHR31392">
    <property type="entry name" value="ALPHA-1,3-MANNOSYLTRANSFERASE MNN1-RELATED"/>
    <property type="match status" value="1"/>
</dbReference>
<evidence type="ECO:0000256" key="3">
    <source>
        <dbReference type="ARBA" id="ARBA00022676"/>
    </source>
</evidence>
<name>A0AAV0V1F9_HYABA</name>
<proteinExistence type="inferred from homology"/>
<dbReference type="Pfam" id="PF11051">
    <property type="entry name" value="Mannosyl_trans3"/>
    <property type="match status" value="3"/>
</dbReference>
<keyword evidence="5 10" id="KW-0812">Transmembrane</keyword>
<keyword evidence="3" id="KW-0328">Glycosyltransferase</keyword>
<dbReference type="GO" id="GO:0006493">
    <property type="term" value="P:protein O-linked glycosylation"/>
    <property type="evidence" value="ECO:0007669"/>
    <property type="project" value="TreeGrafter"/>
</dbReference>
<evidence type="ECO:0000256" key="5">
    <source>
        <dbReference type="ARBA" id="ARBA00022692"/>
    </source>
</evidence>
<comment type="caution">
    <text evidence="11">The sequence shown here is derived from an EMBL/GenBank/DDBJ whole genome shotgun (WGS) entry which is preliminary data.</text>
</comment>
<evidence type="ECO:0000256" key="7">
    <source>
        <dbReference type="ARBA" id="ARBA00022989"/>
    </source>
</evidence>
<dbReference type="GO" id="GO:0000033">
    <property type="term" value="F:alpha-1,3-mannosyltransferase activity"/>
    <property type="evidence" value="ECO:0007669"/>
    <property type="project" value="TreeGrafter"/>
</dbReference>
<evidence type="ECO:0000256" key="1">
    <source>
        <dbReference type="ARBA" id="ARBA00004606"/>
    </source>
</evidence>
<evidence type="ECO:0000313" key="12">
    <source>
        <dbReference type="Proteomes" id="UP001162031"/>
    </source>
</evidence>
<protein>
    <recommendedName>
        <fullName evidence="13">Nucleotide-diphospho-sugar transferase</fullName>
    </recommendedName>
</protein>
<dbReference type="EMBL" id="CANTFL010001462">
    <property type="protein sequence ID" value="CAI5742083.1"/>
    <property type="molecule type" value="Genomic_DNA"/>
</dbReference>
<evidence type="ECO:0000256" key="10">
    <source>
        <dbReference type="SAM" id="Phobius"/>
    </source>
</evidence>